<accession>A0ABP6Z6R3</accession>
<dbReference type="Pfam" id="PF12833">
    <property type="entry name" value="HTH_18"/>
    <property type="match status" value="1"/>
</dbReference>
<dbReference type="Gene3D" id="3.40.50.880">
    <property type="match status" value="1"/>
</dbReference>
<keyword evidence="1" id="KW-0805">Transcription regulation</keyword>
<dbReference type="Pfam" id="PF01965">
    <property type="entry name" value="DJ-1_PfpI"/>
    <property type="match status" value="1"/>
</dbReference>
<evidence type="ECO:0000256" key="2">
    <source>
        <dbReference type="ARBA" id="ARBA00023163"/>
    </source>
</evidence>
<dbReference type="InterPro" id="IPR029062">
    <property type="entry name" value="Class_I_gatase-like"/>
</dbReference>
<comment type="caution">
    <text evidence="4">The sequence shown here is derived from an EMBL/GenBank/DDBJ whole genome shotgun (WGS) entry which is preliminary data.</text>
</comment>
<dbReference type="InterPro" id="IPR018060">
    <property type="entry name" value="HTH_AraC"/>
</dbReference>
<dbReference type="EMBL" id="BAAAZO010000002">
    <property type="protein sequence ID" value="GAA3598369.1"/>
    <property type="molecule type" value="Genomic_DNA"/>
</dbReference>
<dbReference type="SUPFAM" id="SSF46689">
    <property type="entry name" value="Homeodomain-like"/>
    <property type="match status" value="2"/>
</dbReference>
<organism evidence="4 5">
    <name type="scientific">Kineosporia mesophila</name>
    <dbReference type="NCBI Taxonomy" id="566012"/>
    <lineage>
        <taxon>Bacteria</taxon>
        <taxon>Bacillati</taxon>
        <taxon>Actinomycetota</taxon>
        <taxon>Actinomycetes</taxon>
        <taxon>Kineosporiales</taxon>
        <taxon>Kineosporiaceae</taxon>
        <taxon>Kineosporia</taxon>
    </lineage>
</organism>
<gene>
    <name evidence="4" type="ORF">GCM10022223_12130</name>
</gene>
<dbReference type="SMART" id="SM00342">
    <property type="entry name" value="HTH_ARAC"/>
    <property type="match status" value="1"/>
</dbReference>
<keyword evidence="5" id="KW-1185">Reference proteome</keyword>
<reference evidence="5" key="1">
    <citation type="journal article" date="2019" name="Int. J. Syst. Evol. Microbiol.">
        <title>The Global Catalogue of Microorganisms (GCM) 10K type strain sequencing project: providing services to taxonomists for standard genome sequencing and annotation.</title>
        <authorList>
            <consortium name="The Broad Institute Genomics Platform"/>
            <consortium name="The Broad Institute Genome Sequencing Center for Infectious Disease"/>
            <person name="Wu L."/>
            <person name="Ma J."/>
        </authorList>
    </citation>
    <scope>NUCLEOTIDE SEQUENCE [LARGE SCALE GENOMIC DNA]</scope>
    <source>
        <strain evidence="5">JCM 16902</strain>
    </source>
</reference>
<dbReference type="InterPro" id="IPR009057">
    <property type="entry name" value="Homeodomain-like_sf"/>
</dbReference>
<dbReference type="InterPro" id="IPR052158">
    <property type="entry name" value="INH-QAR"/>
</dbReference>
<feature type="domain" description="HTH araC/xylS-type" evidence="3">
    <location>
        <begin position="222"/>
        <end position="319"/>
    </location>
</feature>
<dbReference type="PANTHER" id="PTHR43130:SF3">
    <property type="entry name" value="HTH-TYPE TRANSCRIPTIONAL REGULATOR RV1931C"/>
    <property type="match status" value="1"/>
</dbReference>
<dbReference type="PROSITE" id="PS01124">
    <property type="entry name" value="HTH_ARAC_FAMILY_2"/>
    <property type="match status" value="1"/>
</dbReference>
<keyword evidence="2" id="KW-0804">Transcription</keyword>
<evidence type="ECO:0000313" key="4">
    <source>
        <dbReference type="EMBL" id="GAA3598369.1"/>
    </source>
</evidence>
<dbReference type="InterPro" id="IPR002818">
    <property type="entry name" value="DJ-1/PfpI"/>
</dbReference>
<dbReference type="RefSeq" id="WP_407937339.1">
    <property type="nucleotide sequence ID" value="NZ_BAAAZO010000002.1"/>
</dbReference>
<evidence type="ECO:0000259" key="3">
    <source>
        <dbReference type="PROSITE" id="PS01124"/>
    </source>
</evidence>
<dbReference type="Gene3D" id="1.10.10.60">
    <property type="entry name" value="Homeodomain-like"/>
    <property type="match status" value="1"/>
</dbReference>
<evidence type="ECO:0000313" key="5">
    <source>
        <dbReference type="Proteomes" id="UP001501074"/>
    </source>
</evidence>
<proteinExistence type="predicted"/>
<dbReference type="Proteomes" id="UP001501074">
    <property type="component" value="Unassembled WGS sequence"/>
</dbReference>
<dbReference type="PANTHER" id="PTHR43130">
    <property type="entry name" value="ARAC-FAMILY TRANSCRIPTIONAL REGULATOR"/>
    <property type="match status" value="1"/>
</dbReference>
<dbReference type="CDD" id="cd03137">
    <property type="entry name" value="GATase1_AraC_1"/>
    <property type="match status" value="1"/>
</dbReference>
<dbReference type="SUPFAM" id="SSF52317">
    <property type="entry name" value="Class I glutamine amidotransferase-like"/>
    <property type="match status" value="1"/>
</dbReference>
<protein>
    <submittedName>
        <fullName evidence="4">GlxA family transcriptional regulator</fullName>
    </submittedName>
</protein>
<evidence type="ECO:0000256" key="1">
    <source>
        <dbReference type="ARBA" id="ARBA00023015"/>
    </source>
</evidence>
<name>A0ABP6Z6R3_9ACTN</name>
<sequence>MAVVAVRKGRLRIGVLVFDYVKMLDFAGPAEVFIEANQTVGNYEVVLISPDGKPVNTSVGARVEVMAVAADVNDLDTLVVPGSESAPPSFVTPAVLEATALLVPRARRVTSICSGAFVLAALGLLDGRRATTHWKFTKRLTKDYPRVLVEPDSIFVRDGNVYSSAGVVAGIDLGLALVEEDHGADAARRVAQSLLVYLQRAGGQSQFSAQLAGPAPRTPVVRLVVDLIQADPAQPFTAQKLADHARVSVRHLARMFREELDCTPMEYLASIRFEAARAKLDAGSTVAQAALLSGYGGAESLRRAFVARLGISPLKYQQRFRSTARSGLGENDAAG</sequence>